<dbReference type="PANTHER" id="PTHR42718">
    <property type="entry name" value="MAJOR FACILITATOR SUPERFAMILY MULTIDRUG TRANSPORTER MFSC"/>
    <property type="match status" value="1"/>
</dbReference>
<keyword evidence="6 7" id="KW-0472">Membrane</keyword>
<dbReference type="InterPro" id="IPR004638">
    <property type="entry name" value="EmrB-like"/>
</dbReference>
<evidence type="ECO:0000256" key="3">
    <source>
        <dbReference type="ARBA" id="ARBA00022475"/>
    </source>
</evidence>
<keyword evidence="2" id="KW-0813">Transport</keyword>
<organism evidence="9 10">
    <name type="scientific">Planotetraspora thailandica</name>
    <dbReference type="NCBI Taxonomy" id="487172"/>
    <lineage>
        <taxon>Bacteria</taxon>
        <taxon>Bacillati</taxon>
        <taxon>Actinomycetota</taxon>
        <taxon>Actinomycetes</taxon>
        <taxon>Streptosporangiales</taxon>
        <taxon>Streptosporangiaceae</taxon>
        <taxon>Planotetraspora</taxon>
    </lineage>
</organism>
<feature type="transmembrane region" description="Helical" evidence="7">
    <location>
        <begin position="429"/>
        <end position="450"/>
    </location>
</feature>
<evidence type="ECO:0000256" key="4">
    <source>
        <dbReference type="ARBA" id="ARBA00022692"/>
    </source>
</evidence>
<feature type="transmembrane region" description="Helical" evidence="7">
    <location>
        <begin position="98"/>
        <end position="123"/>
    </location>
</feature>
<dbReference type="PROSITE" id="PS50850">
    <property type="entry name" value="MFS"/>
    <property type="match status" value="1"/>
</dbReference>
<feature type="transmembrane region" description="Helical" evidence="7">
    <location>
        <begin position="398"/>
        <end position="417"/>
    </location>
</feature>
<feature type="transmembrane region" description="Helical" evidence="7">
    <location>
        <begin position="323"/>
        <end position="343"/>
    </location>
</feature>
<evidence type="ECO:0000259" key="8">
    <source>
        <dbReference type="PROSITE" id="PS50850"/>
    </source>
</evidence>
<dbReference type="PANTHER" id="PTHR42718:SF42">
    <property type="entry name" value="EXPORT PROTEIN"/>
    <property type="match status" value="1"/>
</dbReference>
<dbReference type="GO" id="GO:0005886">
    <property type="term" value="C:plasma membrane"/>
    <property type="evidence" value="ECO:0007669"/>
    <property type="project" value="UniProtKB-SubCell"/>
</dbReference>
<feature type="transmembrane region" description="Helical" evidence="7">
    <location>
        <begin position="296"/>
        <end position="316"/>
    </location>
</feature>
<evidence type="ECO:0000256" key="7">
    <source>
        <dbReference type="SAM" id="Phobius"/>
    </source>
</evidence>
<feature type="transmembrane region" description="Helical" evidence="7">
    <location>
        <begin position="264"/>
        <end position="284"/>
    </location>
</feature>
<dbReference type="EMBL" id="BOOR01000070">
    <property type="protein sequence ID" value="GII58748.1"/>
    <property type="molecule type" value="Genomic_DNA"/>
</dbReference>
<dbReference type="Proteomes" id="UP000605992">
    <property type="component" value="Unassembled WGS sequence"/>
</dbReference>
<gene>
    <name evidence="9" type="ORF">Pth03_71370</name>
</gene>
<dbReference type="Gene3D" id="1.20.1720.10">
    <property type="entry name" value="Multidrug resistance protein D"/>
    <property type="match status" value="1"/>
</dbReference>
<evidence type="ECO:0000313" key="9">
    <source>
        <dbReference type="EMBL" id="GII58748.1"/>
    </source>
</evidence>
<keyword evidence="4 7" id="KW-0812">Transmembrane</keyword>
<dbReference type="InterPro" id="IPR011701">
    <property type="entry name" value="MFS"/>
</dbReference>
<evidence type="ECO:0000256" key="6">
    <source>
        <dbReference type="ARBA" id="ARBA00023136"/>
    </source>
</evidence>
<accession>A0A8J3Y0S7</accession>
<feature type="transmembrane region" description="Helical" evidence="7">
    <location>
        <begin position="135"/>
        <end position="154"/>
    </location>
</feature>
<dbReference type="CDD" id="cd17321">
    <property type="entry name" value="MFS_MMR_MDR_like"/>
    <property type="match status" value="1"/>
</dbReference>
<sequence length="471" mass="48563">MTGRWWALVAVSLATFMTYLDNNVVNVALPTIQRDLGLTMSGLEWIVSAYILVFAGLLLVGGRLADLVGTRTMFFAGLAVFTLASVAAGLAGNQEALIAARAVQGVGAALLTPTSLALLAAVFPDPRERATAVGVWSAVGALALAVGPLTGGFLSENADWGWIFLLNGPVGVVTAVLGWRSIRVPRSATAGAGLDLPGLAASTVALFALTYALIEGESRGWTSGLILGAFAVAALAAVAFLVVEARTAKPMIDLTLFRERIFSGGLLSMGLWAFGVFGIYFYTALYLQSALGFTPIQAGAGFVPMALLMAIVATMSPRLAERFGSALTVATGLALMAVAIGGLSRVGESSAYLDLLPWFLIYGAGAGMLVPLTSLVLDTMPTERAGVASGVLNVSREVFGLLGVTILGAILSARQSAATGTALHRFLDAYQFTLLIAAVIVIVGVPVSLFSLRARRAAAAVAAEPVPETVG</sequence>
<name>A0A8J3Y0S7_9ACTN</name>
<dbReference type="Pfam" id="PF07690">
    <property type="entry name" value="MFS_1"/>
    <property type="match status" value="1"/>
</dbReference>
<feature type="transmembrane region" description="Helical" evidence="7">
    <location>
        <begin position="220"/>
        <end position="243"/>
    </location>
</feature>
<dbReference type="RefSeq" id="WP_203948835.1">
    <property type="nucleotide sequence ID" value="NZ_BOOR01000070.1"/>
</dbReference>
<dbReference type="Gene3D" id="1.20.1250.20">
    <property type="entry name" value="MFS general substrate transporter like domains"/>
    <property type="match status" value="1"/>
</dbReference>
<dbReference type="NCBIfam" id="TIGR00711">
    <property type="entry name" value="efflux_EmrB"/>
    <property type="match status" value="1"/>
</dbReference>
<feature type="transmembrane region" description="Helical" evidence="7">
    <location>
        <begin position="355"/>
        <end position="377"/>
    </location>
</feature>
<feature type="transmembrane region" description="Helical" evidence="7">
    <location>
        <begin position="36"/>
        <end position="60"/>
    </location>
</feature>
<comment type="subcellular location">
    <subcellularLocation>
        <location evidence="1">Cell membrane</location>
        <topology evidence="1">Multi-pass membrane protein</topology>
    </subcellularLocation>
</comment>
<reference evidence="9" key="1">
    <citation type="submission" date="2021-01" db="EMBL/GenBank/DDBJ databases">
        <title>Whole genome shotgun sequence of Planotetraspora thailandica NBRC 104271.</title>
        <authorList>
            <person name="Komaki H."/>
            <person name="Tamura T."/>
        </authorList>
    </citation>
    <scope>NUCLEOTIDE SEQUENCE</scope>
    <source>
        <strain evidence="9">NBRC 104271</strain>
    </source>
</reference>
<dbReference type="GO" id="GO:0022857">
    <property type="term" value="F:transmembrane transporter activity"/>
    <property type="evidence" value="ECO:0007669"/>
    <property type="project" value="InterPro"/>
</dbReference>
<feature type="transmembrane region" description="Helical" evidence="7">
    <location>
        <begin position="194"/>
        <end position="214"/>
    </location>
</feature>
<evidence type="ECO:0000256" key="5">
    <source>
        <dbReference type="ARBA" id="ARBA00022989"/>
    </source>
</evidence>
<proteinExistence type="predicted"/>
<evidence type="ECO:0000256" key="1">
    <source>
        <dbReference type="ARBA" id="ARBA00004651"/>
    </source>
</evidence>
<keyword evidence="3" id="KW-1003">Cell membrane</keyword>
<dbReference type="PRINTS" id="PR01036">
    <property type="entry name" value="TCRTETB"/>
</dbReference>
<evidence type="ECO:0000313" key="10">
    <source>
        <dbReference type="Proteomes" id="UP000605992"/>
    </source>
</evidence>
<evidence type="ECO:0000256" key="2">
    <source>
        <dbReference type="ARBA" id="ARBA00022448"/>
    </source>
</evidence>
<dbReference type="InterPro" id="IPR020846">
    <property type="entry name" value="MFS_dom"/>
</dbReference>
<comment type="caution">
    <text evidence="9">The sequence shown here is derived from an EMBL/GenBank/DDBJ whole genome shotgun (WGS) entry which is preliminary data.</text>
</comment>
<keyword evidence="5 7" id="KW-1133">Transmembrane helix</keyword>
<keyword evidence="10" id="KW-1185">Reference proteome</keyword>
<feature type="domain" description="Major facilitator superfamily (MFS) profile" evidence="8">
    <location>
        <begin position="7"/>
        <end position="456"/>
    </location>
</feature>
<dbReference type="InterPro" id="IPR036259">
    <property type="entry name" value="MFS_trans_sf"/>
</dbReference>
<feature type="transmembrane region" description="Helical" evidence="7">
    <location>
        <begin position="72"/>
        <end position="92"/>
    </location>
</feature>
<feature type="transmembrane region" description="Helical" evidence="7">
    <location>
        <begin position="160"/>
        <end position="182"/>
    </location>
</feature>
<protein>
    <submittedName>
        <fullName evidence="9">MFS transporter</fullName>
    </submittedName>
</protein>
<dbReference type="SUPFAM" id="SSF103473">
    <property type="entry name" value="MFS general substrate transporter"/>
    <property type="match status" value="1"/>
</dbReference>
<dbReference type="AlphaFoldDB" id="A0A8J3Y0S7"/>